<dbReference type="PANTHER" id="PTHR42978:SF6">
    <property type="entry name" value="QUORUM-QUENCHING LACTONASE YTNP-RELATED"/>
    <property type="match status" value="1"/>
</dbReference>
<dbReference type="CDD" id="cd16281">
    <property type="entry name" value="metallo-hydrolase-like_MBL-fold"/>
    <property type="match status" value="1"/>
</dbReference>
<feature type="domain" description="Metallo-beta-lactamase" evidence="5">
    <location>
        <begin position="42"/>
        <end position="246"/>
    </location>
</feature>
<dbReference type="InterPro" id="IPR036866">
    <property type="entry name" value="RibonucZ/Hydroxyglut_hydro"/>
</dbReference>
<evidence type="ECO:0000313" key="6">
    <source>
        <dbReference type="EMBL" id="GAA4466465.1"/>
    </source>
</evidence>
<keyword evidence="2" id="KW-0479">Metal-binding</keyword>
<gene>
    <name evidence="6" type="ORF">GCM10023093_20660</name>
</gene>
<keyword evidence="7" id="KW-1185">Reference proteome</keyword>
<dbReference type="Gene3D" id="3.60.15.10">
    <property type="entry name" value="Ribonuclease Z/Hydroxyacylglutathione hydrolase-like"/>
    <property type="match status" value="1"/>
</dbReference>
<reference evidence="7" key="1">
    <citation type="journal article" date="2019" name="Int. J. Syst. Evol. Microbiol.">
        <title>The Global Catalogue of Microorganisms (GCM) 10K type strain sequencing project: providing services to taxonomists for standard genome sequencing and annotation.</title>
        <authorList>
            <consortium name="The Broad Institute Genomics Platform"/>
            <consortium name="The Broad Institute Genome Sequencing Center for Infectious Disease"/>
            <person name="Wu L."/>
            <person name="Ma J."/>
        </authorList>
    </citation>
    <scope>NUCLEOTIDE SEQUENCE [LARGE SCALE GENOMIC DNA]</scope>
    <source>
        <strain evidence="7">JCM 32105</strain>
    </source>
</reference>
<dbReference type="RefSeq" id="WP_345082667.1">
    <property type="nucleotide sequence ID" value="NZ_BAABFA010000011.1"/>
</dbReference>
<dbReference type="InterPro" id="IPR001279">
    <property type="entry name" value="Metallo-B-lactamas"/>
</dbReference>
<evidence type="ECO:0000256" key="4">
    <source>
        <dbReference type="ARBA" id="ARBA00022833"/>
    </source>
</evidence>
<name>A0ABP8NFG3_9BACT</name>
<keyword evidence="4" id="KW-0862">Zinc</keyword>
<dbReference type="SMART" id="SM00849">
    <property type="entry name" value="Lactamase_B"/>
    <property type="match status" value="1"/>
</dbReference>
<dbReference type="Proteomes" id="UP001500067">
    <property type="component" value="Unassembled WGS sequence"/>
</dbReference>
<comment type="caution">
    <text evidence="6">The sequence shown here is derived from an EMBL/GenBank/DDBJ whole genome shotgun (WGS) entry which is preliminary data.</text>
</comment>
<keyword evidence="3" id="KW-0378">Hydrolase</keyword>
<evidence type="ECO:0000256" key="1">
    <source>
        <dbReference type="ARBA" id="ARBA00007749"/>
    </source>
</evidence>
<dbReference type="PANTHER" id="PTHR42978">
    <property type="entry name" value="QUORUM-QUENCHING LACTONASE YTNP-RELATED-RELATED"/>
    <property type="match status" value="1"/>
</dbReference>
<evidence type="ECO:0000259" key="5">
    <source>
        <dbReference type="SMART" id="SM00849"/>
    </source>
</evidence>
<accession>A0ABP8NFG3</accession>
<comment type="similarity">
    <text evidence="1">Belongs to the metallo-beta-lactamase superfamily.</text>
</comment>
<organism evidence="6 7">
    <name type="scientific">Nemorincola caseinilytica</name>
    <dbReference type="NCBI Taxonomy" id="2054315"/>
    <lineage>
        <taxon>Bacteria</taxon>
        <taxon>Pseudomonadati</taxon>
        <taxon>Bacteroidota</taxon>
        <taxon>Chitinophagia</taxon>
        <taxon>Chitinophagales</taxon>
        <taxon>Chitinophagaceae</taxon>
        <taxon>Nemorincola</taxon>
    </lineage>
</organism>
<sequence length="285" mass="32497">MRLYSVNAGHFKLDGGAMHGVVPKSMWSKANPADENNMCSWAMRCLLIEHGLRRILIDNGMGNKQDAKFFGHYYLHGDDTLDKSLAQHGFTRNDITDVFLTHLHFDHCGGSIERDGDKLVPAFRNATYWSNKVHWGSAVNPNEREKASFLKENILPIQESGQLKFVEMEDNTEWMPDIRIRFVKGHTDAMMLPQIRCNDRTLLYCADLLPSAAHISLPWVMAYDMRPLDTLAEKKKIFNEAVAGDWLLFFEHDPVNECCSLQQTDRGVRVKDVMTLEASGINIVK</sequence>
<dbReference type="Pfam" id="PF00753">
    <property type="entry name" value="Lactamase_B"/>
    <property type="match status" value="1"/>
</dbReference>
<dbReference type="InterPro" id="IPR051013">
    <property type="entry name" value="MBL_superfamily_lactonases"/>
</dbReference>
<protein>
    <submittedName>
        <fullName evidence="6">MBL fold metallo-hydrolase</fullName>
    </submittedName>
</protein>
<evidence type="ECO:0000256" key="2">
    <source>
        <dbReference type="ARBA" id="ARBA00022723"/>
    </source>
</evidence>
<proteinExistence type="inferred from homology"/>
<dbReference type="EMBL" id="BAABFA010000011">
    <property type="protein sequence ID" value="GAA4466465.1"/>
    <property type="molecule type" value="Genomic_DNA"/>
</dbReference>
<dbReference type="SUPFAM" id="SSF56281">
    <property type="entry name" value="Metallo-hydrolase/oxidoreductase"/>
    <property type="match status" value="1"/>
</dbReference>
<evidence type="ECO:0000256" key="3">
    <source>
        <dbReference type="ARBA" id="ARBA00022801"/>
    </source>
</evidence>
<evidence type="ECO:0000313" key="7">
    <source>
        <dbReference type="Proteomes" id="UP001500067"/>
    </source>
</evidence>